<dbReference type="GO" id="GO:0008395">
    <property type="term" value="F:steroid hydroxylase activity"/>
    <property type="evidence" value="ECO:0007669"/>
    <property type="project" value="TreeGrafter"/>
</dbReference>
<comment type="function">
    <text evidence="11">Cytochromes P450 are a group of heme-thiolate monooxygenases. In liver microsomes, this enzyme is involved in an NADPH-dependent electron transport pathway. It oxidizes a variety of structurally unrelated compounds, including steroids, fatty acids, and xenobiotics.</text>
</comment>
<evidence type="ECO:0000256" key="3">
    <source>
        <dbReference type="ARBA" id="ARBA00022617"/>
    </source>
</evidence>
<keyword evidence="9 11" id="KW-0503">Monooxygenase</keyword>
<reference evidence="14" key="1">
    <citation type="journal article" date="2022" name="bioRxiv">
        <title>Sequencing and chromosome-scale assembly of the giantPleurodeles waltlgenome.</title>
        <authorList>
            <person name="Brown T."/>
            <person name="Elewa A."/>
            <person name="Iarovenko S."/>
            <person name="Subramanian E."/>
            <person name="Araus A.J."/>
            <person name="Petzold A."/>
            <person name="Susuki M."/>
            <person name="Suzuki K.-i.T."/>
            <person name="Hayashi T."/>
            <person name="Toyoda A."/>
            <person name="Oliveira C."/>
            <person name="Osipova E."/>
            <person name="Leigh N.D."/>
            <person name="Simon A."/>
            <person name="Yun M.H."/>
        </authorList>
    </citation>
    <scope>NUCLEOTIDE SEQUENCE</scope>
    <source>
        <strain evidence="14">20211129_DDA</strain>
        <tissue evidence="14">Liver</tissue>
    </source>
</reference>
<dbReference type="SUPFAM" id="SSF48264">
    <property type="entry name" value="Cytochrome P450"/>
    <property type="match status" value="1"/>
</dbReference>
<organism evidence="14 15">
    <name type="scientific">Pleurodeles waltl</name>
    <name type="common">Iberian ribbed newt</name>
    <dbReference type="NCBI Taxonomy" id="8319"/>
    <lineage>
        <taxon>Eukaryota</taxon>
        <taxon>Metazoa</taxon>
        <taxon>Chordata</taxon>
        <taxon>Craniata</taxon>
        <taxon>Vertebrata</taxon>
        <taxon>Euteleostomi</taxon>
        <taxon>Amphibia</taxon>
        <taxon>Batrachia</taxon>
        <taxon>Caudata</taxon>
        <taxon>Salamandroidea</taxon>
        <taxon>Salamandridae</taxon>
        <taxon>Pleurodelinae</taxon>
        <taxon>Pleurodeles</taxon>
    </lineage>
</organism>
<dbReference type="Proteomes" id="UP001066276">
    <property type="component" value="Chromosome 10"/>
</dbReference>
<dbReference type="GO" id="GO:0020037">
    <property type="term" value="F:heme binding"/>
    <property type="evidence" value="ECO:0007669"/>
    <property type="project" value="UniProtKB-UniRule"/>
</dbReference>
<dbReference type="PRINTS" id="PR01689">
    <property type="entry name" value="EP450IICYP3A"/>
</dbReference>
<evidence type="ECO:0000256" key="1">
    <source>
        <dbReference type="ARBA" id="ARBA00001971"/>
    </source>
</evidence>
<keyword evidence="7 11" id="KW-0560">Oxidoreductase</keyword>
<dbReference type="EMBL" id="JANPWB010000014">
    <property type="protein sequence ID" value="KAJ1096458.1"/>
    <property type="molecule type" value="Genomic_DNA"/>
</dbReference>
<feature type="transmembrane region" description="Helical" evidence="13">
    <location>
        <begin position="131"/>
        <end position="149"/>
    </location>
</feature>
<keyword evidence="5 11" id="KW-0256">Endoplasmic reticulum</keyword>
<comment type="catalytic activity">
    <reaction evidence="11">
        <text>an organic molecule + reduced [NADPH--hemoprotein reductase] + O2 = an alcohol + oxidized [NADPH--hemoprotein reductase] + H2O + H(+)</text>
        <dbReference type="Rhea" id="RHEA:17149"/>
        <dbReference type="Rhea" id="RHEA-COMP:11964"/>
        <dbReference type="Rhea" id="RHEA-COMP:11965"/>
        <dbReference type="ChEBI" id="CHEBI:15377"/>
        <dbReference type="ChEBI" id="CHEBI:15378"/>
        <dbReference type="ChEBI" id="CHEBI:15379"/>
        <dbReference type="ChEBI" id="CHEBI:30879"/>
        <dbReference type="ChEBI" id="CHEBI:57618"/>
        <dbReference type="ChEBI" id="CHEBI:58210"/>
        <dbReference type="ChEBI" id="CHEBI:142491"/>
        <dbReference type="EC" id="1.14.14.1"/>
    </reaction>
</comment>
<dbReference type="GO" id="GO:0016712">
    <property type="term" value="F:oxidoreductase activity, acting on paired donors, with incorporation or reduction of molecular oxygen, reduced flavin or flavoprotein as one donor, and incorporation of one atom of oxygen"/>
    <property type="evidence" value="ECO:0007669"/>
    <property type="project" value="UniProtKB-EC"/>
</dbReference>
<comment type="similarity">
    <text evidence="2 11">Belongs to the cytochrome P450 family.</text>
</comment>
<dbReference type="InterPro" id="IPR008072">
    <property type="entry name" value="Cyt_P450_E_CYP3A"/>
</dbReference>
<dbReference type="AlphaFoldDB" id="A0AAV7LZS0"/>
<keyword evidence="13" id="KW-1133">Transmembrane helix</keyword>
<evidence type="ECO:0000256" key="6">
    <source>
        <dbReference type="ARBA" id="ARBA00022848"/>
    </source>
</evidence>
<evidence type="ECO:0000256" key="12">
    <source>
        <dbReference type="SAM" id="MobiDB-lite"/>
    </source>
</evidence>
<evidence type="ECO:0000256" key="13">
    <source>
        <dbReference type="SAM" id="Phobius"/>
    </source>
</evidence>
<dbReference type="InterPro" id="IPR001128">
    <property type="entry name" value="Cyt_P450"/>
</dbReference>
<evidence type="ECO:0000256" key="11">
    <source>
        <dbReference type="RuleBase" id="RU368049"/>
    </source>
</evidence>
<dbReference type="InterPro" id="IPR050705">
    <property type="entry name" value="Cytochrome_P450_3A"/>
</dbReference>
<dbReference type="PANTHER" id="PTHR24302:SF15">
    <property type="entry name" value="FATTY-ACID PEROXYGENASE"/>
    <property type="match status" value="1"/>
</dbReference>
<sequence length="247" mass="28331">MDPALLKSILVKDCYTHFTNRRTVGFNGPFEDGMTVAKDDEWKRIRTVVSPTFTSGRLKEMFPIIKNLGETLVKNIQKTTEQEEPLDMKKLFGSYTTDVVIGTSFGVNVDSMNNPNDPFVTISRKMLNFRFINPFLMIIVLFPFLTPILKKLNVWLIPNDMVQFFTNAVKSLKEERQKGNHERRVDFLQLMVDSQTEDIPASNGIHHGYKDGSGIWALLEGKNITTAKEETDNKLKQDMHQKPERST</sequence>
<keyword evidence="15" id="KW-1185">Reference proteome</keyword>
<feature type="region of interest" description="Disordered" evidence="12">
    <location>
        <begin position="228"/>
        <end position="247"/>
    </location>
</feature>
<dbReference type="PANTHER" id="PTHR24302">
    <property type="entry name" value="CYTOCHROME P450 FAMILY 3"/>
    <property type="match status" value="1"/>
</dbReference>
<comment type="cofactor">
    <cofactor evidence="1 11">
        <name>heme</name>
        <dbReference type="ChEBI" id="CHEBI:30413"/>
    </cofactor>
</comment>
<evidence type="ECO:0000256" key="9">
    <source>
        <dbReference type="ARBA" id="ARBA00023033"/>
    </source>
</evidence>
<evidence type="ECO:0000313" key="15">
    <source>
        <dbReference type="Proteomes" id="UP001066276"/>
    </source>
</evidence>
<evidence type="ECO:0000256" key="4">
    <source>
        <dbReference type="ARBA" id="ARBA00022723"/>
    </source>
</evidence>
<dbReference type="Pfam" id="PF00067">
    <property type="entry name" value="p450"/>
    <property type="match status" value="1"/>
</dbReference>
<comment type="caution">
    <text evidence="14">The sequence shown here is derived from an EMBL/GenBank/DDBJ whole genome shotgun (WGS) entry which is preliminary data.</text>
</comment>
<dbReference type="InterPro" id="IPR036396">
    <property type="entry name" value="Cyt_P450_sf"/>
</dbReference>
<evidence type="ECO:0000256" key="5">
    <source>
        <dbReference type="ARBA" id="ARBA00022824"/>
    </source>
</evidence>
<dbReference type="GO" id="GO:0005506">
    <property type="term" value="F:iron ion binding"/>
    <property type="evidence" value="ECO:0007669"/>
    <property type="project" value="UniProtKB-UniRule"/>
</dbReference>
<evidence type="ECO:0000256" key="7">
    <source>
        <dbReference type="ARBA" id="ARBA00023002"/>
    </source>
</evidence>
<gene>
    <name evidence="14" type="ORF">NDU88_001599</name>
</gene>
<keyword evidence="13" id="KW-0812">Transmembrane</keyword>
<dbReference type="FunFam" id="1.10.630.10:FF:000182">
    <property type="entry name" value="Cytochrome P450 3A4"/>
    <property type="match status" value="1"/>
</dbReference>
<comment type="subcellular location">
    <subcellularLocation>
        <location evidence="11">Endoplasmic reticulum membrane</location>
    </subcellularLocation>
    <subcellularLocation>
        <location evidence="11">Microsome membrane</location>
    </subcellularLocation>
</comment>
<evidence type="ECO:0000256" key="10">
    <source>
        <dbReference type="ARBA" id="ARBA00023136"/>
    </source>
</evidence>
<dbReference type="InterPro" id="IPR002402">
    <property type="entry name" value="Cyt_P450_E_grp-II"/>
</dbReference>
<dbReference type="PRINTS" id="PR00464">
    <property type="entry name" value="EP450II"/>
</dbReference>
<accession>A0AAV7LZS0</accession>
<protein>
    <recommendedName>
        <fullName evidence="11">Cytochrome P450 3A</fullName>
        <ecNumber evidence="11">1.14.14.-</ecNumber>
    </recommendedName>
</protein>
<evidence type="ECO:0000256" key="2">
    <source>
        <dbReference type="ARBA" id="ARBA00010617"/>
    </source>
</evidence>
<keyword evidence="6 11" id="KW-0492">Microsome</keyword>
<keyword evidence="10 13" id="KW-0472">Membrane</keyword>
<evidence type="ECO:0000256" key="8">
    <source>
        <dbReference type="ARBA" id="ARBA00023004"/>
    </source>
</evidence>
<dbReference type="Gene3D" id="1.10.630.10">
    <property type="entry name" value="Cytochrome P450"/>
    <property type="match status" value="1"/>
</dbReference>
<keyword evidence="3 11" id="KW-0349">Heme</keyword>
<dbReference type="GO" id="GO:0005789">
    <property type="term" value="C:endoplasmic reticulum membrane"/>
    <property type="evidence" value="ECO:0007669"/>
    <property type="project" value="UniProtKB-SubCell"/>
</dbReference>
<dbReference type="EC" id="1.14.14.-" evidence="11"/>
<keyword evidence="8 11" id="KW-0408">Iron</keyword>
<proteinExistence type="inferred from homology"/>
<name>A0AAV7LZS0_PLEWA</name>
<keyword evidence="4 11" id="KW-0479">Metal-binding</keyword>
<evidence type="ECO:0000313" key="14">
    <source>
        <dbReference type="EMBL" id="KAJ1096458.1"/>
    </source>
</evidence>